<feature type="compositionally biased region" description="Pro residues" evidence="1">
    <location>
        <begin position="474"/>
        <end position="484"/>
    </location>
</feature>
<feature type="region of interest" description="Disordered" evidence="1">
    <location>
        <begin position="404"/>
        <end position="432"/>
    </location>
</feature>
<dbReference type="OrthoDB" id="21413at2759"/>
<keyword evidence="4" id="KW-1185">Reference proteome</keyword>
<dbReference type="InterPro" id="IPR024325">
    <property type="entry name" value="DUF3835"/>
</dbReference>
<feature type="region of interest" description="Disordered" evidence="1">
    <location>
        <begin position="444"/>
        <end position="590"/>
    </location>
</feature>
<name>A0A8H6YPB2_9AGAR</name>
<feature type="compositionally biased region" description="Basic and acidic residues" evidence="1">
    <location>
        <begin position="404"/>
        <end position="413"/>
    </location>
</feature>
<feature type="compositionally biased region" description="Polar residues" evidence="1">
    <location>
        <begin position="348"/>
        <end position="360"/>
    </location>
</feature>
<comment type="caution">
    <text evidence="3">The sequence shown here is derived from an EMBL/GenBank/DDBJ whole genome shotgun (WGS) entry which is preliminary data.</text>
</comment>
<keyword evidence="3" id="KW-0808">Transferase</keyword>
<accession>A0A8H6YPB2</accession>
<evidence type="ECO:0000256" key="1">
    <source>
        <dbReference type="SAM" id="MobiDB-lite"/>
    </source>
</evidence>
<evidence type="ECO:0000259" key="2">
    <source>
        <dbReference type="Pfam" id="PF12927"/>
    </source>
</evidence>
<evidence type="ECO:0000313" key="4">
    <source>
        <dbReference type="Proteomes" id="UP000623467"/>
    </source>
</evidence>
<feature type="domain" description="DUF3835" evidence="2">
    <location>
        <begin position="306"/>
        <end position="372"/>
    </location>
</feature>
<dbReference type="Proteomes" id="UP000623467">
    <property type="component" value="Unassembled WGS sequence"/>
</dbReference>
<protein>
    <submittedName>
        <fullName evidence="3">Glycosyltransferase Family 22 protein</fullName>
    </submittedName>
</protein>
<dbReference type="AlphaFoldDB" id="A0A8H6YPB2"/>
<feature type="compositionally biased region" description="Polar residues" evidence="1">
    <location>
        <begin position="201"/>
        <end position="214"/>
    </location>
</feature>
<feature type="region of interest" description="Disordered" evidence="1">
    <location>
        <begin position="330"/>
        <end position="363"/>
    </location>
</feature>
<reference evidence="3" key="1">
    <citation type="submission" date="2020-05" db="EMBL/GenBank/DDBJ databases">
        <title>Mycena genomes resolve the evolution of fungal bioluminescence.</title>
        <authorList>
            <person name="Tsai I.J."/>
        </authorList>
    </citation>
    <scope>NUCLEOTIDE SEQUENCE</scope>
    <source>
        <strain evidence="3">160909Yilan</strain>
    </source>
</reference>
<gene>
    <name evidence="3" type="ORF">MSAN_01025900</name>
</gene>
<feature type="region of interest" description="Disordered" evidence="1">
    <location>
        <begin position="52"/>
        <end position="313"/>
    </location>
</feature>
<dbReference type="EMBL" id="JACAZH010000007">
    <property type="protein sequence ID" value="KAF7363683.1"/>
    <property type="molecule type" value="Genomic_DNA"/>
</dbReference>
<feature type="compositionally biased region" description="Low complexity" evidence="1">
    <location>
        <begin position="534"/>
        <end position="547"/>
    </location>
</feature>
<organism evidence="3 4">
    <name type="scientific">Mycena sanguinolenta</name>
    <dbReference type="NCBI Taxonomy" id="230812"/>
    <lineage>
        <taxon>Eukaryota</taxon>
        <taxon>Fungi</taxon>
        <taxon>Dikarya</taxon>
        <taxon>Basidiomycota</taxon>
        <taxon>Agaricomycotina</taxon>
        <taxon>Agaricomycetes</taxon>
        <taxon>Agaricomycetidae</taxon>
        <taxon>Agaricales</taxon>
        <taxon>Marasmiineae</taxon>
        <taxon>Mycenaceae</taxon>
        <taxon>Mycena</taxon>
    </lineage>
</organism>
<dbReference type="Pfam" id="PF12927">
    <property type="entry name" value="DUF3835"/>
    <property type="match status" value="1"/>
</dbReference>
<sequence>MNGETKNLSDGSAEALQALLHSMTPDATAEANGKLSQAAIEKLSAKLSELVGGEAGAPQRRNESGQLLNDEGLPIIEITEPATASESQPASGYLDEDAPAPLSALSGSERERRRHERDRILDLLEEEERVEHAREQAREEISEEQRHEILQKRRAAAEKESSRSKAAKDMQRKMGKALLRDMATSREESTPDPTLAVAQESKGTAANPTKTVTFANEVEVPGSLDTETSDWGDVVPGRLRAKGGPSLISNAQLDGTPMKINVVERVPGKPVGPQSDSDDESEPPDSPTVADSDEEGGGFESDEELAEEVDMDFARHQREIALEYNSRRAKMAETTSNALQSHFHDQDYTTSQNFGNQSSRKPAISHFQASRLTSSYNAATPSSSTSLDTNVVPASTAQTFQREIRMGKLDSDSRLVGADAGESGSDEEDYAAMQEITELLEKGEVYNLGPDGNYLHVVPPKSSAPSLPATQAPVPTPHGPPPSARKPSASKFKLAHSGRTRPAAMPSPDTSRSSTPTSHVSRSSPKLPTPVAESDSSMSPPTVSSTVLERSAPSTSTAFSSMVIDSPSFPESRQSRRPQQPPTVIRVADKPAKVSRFLAERM</sequence>
<evidence type="ECO:0000313" key="3">
    <source>
        <dbReference type="EMBL" id="KAF7363683.1"/>
    </source>
</evidence>
<proteinExistence type="predicted"/>
<feature type="compositionally biased region" description="Basic and acidic residues" evidence="1">
    <location>
        <begin position="129"/>
        <end position="172"/>
    </location>
</feature>
<feature type="compositionally biased region" description="Acidic residues" evidence="1">
    <location>
        <begin position="291"/>
        <end position="311"/>
    </location>
</feature>
<dbReference type="GO" id="GO:0016740">
    <property type="term" value="F:transferase activity"/>
    <property type="evidence" value="ECO:0007669"/>
    <property type="project" value="UniProtKB-KW"/>
</dbReference>
<feature type="compositionally biased region" description="Low complexity" evidence="1">
    <location>
        <begin position="506"/>
        <end position="525"/>
    </location>
</feature>